<protein>
    <recommendedName>
        <fullName evidence="4">HTH La-type RNA-binding domain-containing protein</fullName>
    </recommendedName>
</protein>
<feature type="compositionally biased region" description="Polar residues" evidence="3">
    <location>
        <begin position="376"/>
        <end position="385"/>
    </location>
</feature>
<feature type="compositionally biased region" description="Polar residues" evidence="3">
    <location>
        <begin position="1161"/>
        <end position="1194"/>
    </location>
</feature>
<reference evidence="6" key="2">
    <citation type="submission" date="2023-11" db="UniProtKB">
        <authorList>
            <consortium name="WormBaseParasite"/>
        </authorList>
    </citation>
    <scope>IDENTIFICATION</scope>
</reference>
<organism evidence="5 6">
    <name type="scientific">Trichobilharzia regenti</name>
    <name type="common">Nasal bird schistosome</name>
    <dbReference type="NCBI Taxonomy" id="157069"/>
    <lineage>
        <taxon>Eukaryota</taxon>
        <taxon>Metazoa</taxon>
        <taxon>Spiralia</taxon>
        <taxon>Lophotrochozoa</taxon>
        <taxon>Platyhelminthes</taxon>
        <taxon>Trematoda</taxon>
        <taxon>Digenea</taxon>
        <taxon>Strigeidida</taxon>
        <taxon>Schistosomatoidea</taxon>
        <taxon>Schistosomatidae</taxon>
        <taxon>Trichobilharzia</taxon>
    </lineage>
</organism>
<keyword evidence="1 2" id="KW-0694">RNA-binding</keyword>
<feature type="region of interest" description="Disordered" evidence="3">
    <location>
        <begin position="366"/>
        <end position="385"/>
    </location>
</feature>
<feature type="domain" description="HTH La-type RNA-binding" evidence="4">
    <location>
        <begin position="437"/>
        <end position="529"/>
    </location>
</feature>
<evidence type="ECO:0000256" key="2">
    <source>
        <dbReference type="PROSITE-ProRule" id="PRU00332"/>
    </source>
</evidence>
<dbReference type="PROSITE" id="PS50961">
    <property type="entry name" value="HTH_LA"/>
    <property type="match status" value="1"/>
</dbReference>
<dbReference type="InterPro" id="IPR006630">
    <property type="entry name" value="La_HTH"/>
</dbReference>
<feature type="region of interest" description="Disordered" evidence="3">
    <location>
        <begin position="660"/>
        <end position="688"/>
    </location>
</feature>
<dbReference type="PANTHER" id="PTHR22792">
    <property type="entry name" value="LUPUS LA PROTEIN-RELATED"/>
    <property type="match status" value="1"/>
</dbReference>
<dbReference type="Gene3D" id="1.10.10.10">
    <property type="entry name" value="Winged helix-like DNA-binding domain superfamily/Winged helix DNA-binding domain"/>
    <property type="match status" value="1"/>
</dbReference>
<dbReference type="InterPro" id="IPR045180">
    <property type="entry name" value="La_dom_prot"/>
</dbReference>
<feature type="region of interest" description="Disordered" evidence="3">
    <location>
        <begin position="1148"/>
        <end position="1194"/>
    </location>
</feature>
<feature type="compositionally biased region" description="Polar residues" evidence="3">
    <location>
        <begin position="673"/>
        <end position="688"/>
    </location>
</feature>
<dbReference type="SMART" id="SM00715">
    <property type="entry name" value="LA"/>
    <property type="match status" value="1"/>
</dbReference>
<dbReference type="GO" id="GO:0000339">
    <property type="term" value="F:RNA cap binding"/>
    <property type="evidence" value="ECO:0007669"/>
    <property type="project" value="InterPro"/>
</dbReference>
<evidence type="ECO:0000313" key="5">
    <source>
        <dbReference type="Proteomes" id="UP000050795"/>
    </source>
</evidence>
<dbReference type="AlphaFoldDB" id="A0AA85K9G1"/>
<dbReference type="PANTHER" id="PTHR22792:SF132">
    <property type="entry name" value="LA-RELATED PROTEIN 1"/>
    <property type="match status" value="1"/>
</dbReference>
<feature type="region of interest" description="Disordered" evidence="3">
    <location>
        <begin position="156"/>
        <end position="247"/>
    </location>
</feature>
<reference evidence="5" key="1">
    <citation type="submission" date="2022-06" db="EMBL/GenBank/DDBJ databases">
        <authorList>
            <person name="Berger JAMES D."/>
            <person name="Berger JAMES D."/>
        </authorList>
    </citation>
    <scope>NUCLEOTIDE SEQUENCE [LARGE SCALE GENOMIC DNA]</scope>
</reference>
<name>A0AA85K9G1_TRIRE</name>
<keyword evidence="5" id="KW-1185">Reference proteome</keyword>
<dbReference type="InterPro" id="IPR036390">
    <property type="entry name" value="WH_DNA-bd_sf"/>
</dbReference>
<feature type="compositionally biased region" description="Basic and acidic residues" evidence="3">
    <location>
        <begin position="169"/>
        <end position="191"/>
    </location>
</feature>
<dbReference type="GO" id="GO:0010494">
    <property type="term" value="C:cytoplasmic stress granule"/>
    <property type="evidence" value="ECO:0007669"/>
    <property type="project" value="TreeGrafter"/>
</dbReference>
<accession>A0AA85K9G1</accession>
<dbReference type="InterPro" id="IPR006607">
    <property type="entry name" value="DM15"/>
</dbReference>
<dbReference type="GO" id="GO:0005829">
    <property type="term" value="C:cytosol"/>
    <property type="evidence" value="ECO:0007669"/>
    <property type="project" value="TreeGrafter"/>
</dbReference>
<evidence type="ECO:0000259" key="4">
    <source>
        <dbReference type="PROSITE" id="PS50961"/>
    </source>
</evidence>
<dbReference type="InterPro" id="IPR036388">
    <property type="entry name" value="WH-like_DNA-bd_sf"/>
</dbReference>
<dbReference type="WBParaSite" id="TREG1_63250.4">
    <property type="protein sequence ID" value="TREG1_63250.4"/>
    <property type="gene ID" value="TREG1_63250"/>
</dbReference>
<dbReference type="GO" id="GO:0048255">
    <property type="term" value="P:mRNA stabilization"/>
    <property type="evidence" value="ECO:0007669"/>
    <property type="project" value="InterPro"/>
</dbReference>
<feature type="compositionally biased region" description="Polar residues" evidence="3">
    <location>
        <begin position="926"/>
        <end position="937"/>
    </location>
</feature>
<evidence type="ECO:0000313" key="6">
    <source>
        <dbReference type="WBParaSite" id="TREG1_63250.4"/>
    </source>
</evidence>
<feature type="region of interest" description="Disordered" evidence="3">
    <location>
        <begin position="560"/>
        <end position="580"/>
    </location>
</feature>
<evidence type="ECO:0000256" key="3">
    <source>
        <dbReference type="SAM" id="MobiDB-lite"/>
    </source>
</evidence>
<feature type="compositionally biased region" description="Low complexity" evidence="3">
    <location>
        <begin position="193"/>
        <end position="214"/>
    </location>
</feature>
<sequence>MATRQPASDHVNISDTKALLNARLQVDSDHSTTESHSRLNGCLVNKDNPWAKGMSYPYTGRYIAAPGASGDGSDAATCQPGACSKDQDWPTLQSALSQVSQCNTSNMVTNSKTKDKQKRNSTETNSYQVDLNVKSTVTNHQKKKWEQASIEYIFPKPNNIDGFAGSRPDANRWSRSGEHDKENYHNGKSRIESNNSTEKANSASNANSLGSSGNRPRPFVRYMRYPKSSRPQRRQQQSSGASVTAPNRYVAGSTNSVSAYNVTNPLWVPTDVSQIANVGRLSTQGHPAPQRINTLPHLIPIPLYGSNPQSPSLSPTFLSAVGYPLLMIYPTTPVATPTVSGASDPIYDYCAAAAAAAAAASVASQQSNMPVDPSDPASQSRPTDSSEQQNCLLSQFCTTPLVSINAAPALNNVFTSLFPGTTIAQPANLCFLASSSSDPTVLIRHQILHQVEFYFSADNLARDIYLRRQMDSDGWVDVNVIAKFNRVASVCKDLNDILEAIRVSPLLDVDVPNARVRCKNNPSIWPIPSVSHDKFRTDAKNSTGGLNPDAPEFIPSQTMVNSNQSEPVKPSDETTPTTSAQEDLNFCFSSECRNKASLYSTSSPVKHTRSSYSECEMYPPTTHCRTRTSSTNSEDDLDDAMLSCLMVIAPNTSHDLMISSDNLGENSRKESSEPLQATKVLSDSTGTDSSVEKSIETLIDDLCKAIEESQVHCESNLTEPNVAMKSNKETEITCSDATTTVPCTDDGVAVAVVSSTTTIVSITDTSTIITCTANNTSLVQFDTCISSDISVHPTTISMPSATPLLYTDSCFQYGHPSLPGPLSYTIIPTASAIHTPEGYILPSLNRAPFLNSSTPVYYIPQMNPIPLIPPINGTFPHIPQPLNSSVPPSCVNSDQNHHPSITGAKRDLKGRTIGFFPVSSDFDTQNADSSTDAYNMQSSESHDNKLSSSSSKGKHVGFLLHPVSAARSQLQANCSDASPTTTHQPSHLLQQKGFTFHAYNQFRSKCLRDREAKGKGQSQEMNTLYSFWSFFLREHFNRSMYKDFRKHALDDAKDNARYGIECLFRFYSYGLERHFRKAIFKDFQEETLRDYDDGHLYGLEKLWAFLHYSQRKVKLEPRLQNLLDSKYRTLQDFRVNFEPPTGFFVKKSSRRRTKSESTVTYQTRRPTTPTHSLSYSNNNRRSPPCEFQSSGRLL</sequence>
<feature type="region of interest" description="Disordered" evidence="3">
    <location>
        <begin position="926"/>
        <end position="953"/>
    </location>
</feature>
<evidence type="ECO:0000256" key="1">
    <source>
        <dbReference type="ARBA" id="ARBA00022884"/>
    </source>
</evidence>
<dbReference type="Pfam" id="PF05383">
    <property type="entry name" value="La"/>
    <property type="match status" value="1"/>
</dbReference>
<proteinExistence type="predicted"/>
<dbReference type="GO" id="GO:0045727">
    <property type="term" value="P:positive regulation of translation"/>
    <property type="evidence" value="ECO:0007669"/>
    <property type="project" value="TreeGrafter"/>
</dbReference>
<dbReference type="SUPFAM" id="SSF46785">
    <property type="entry name" value="Winged helix' DNA-binding domain"/>
    <property type="match status" value="1"/>
</dbReference>
<dbReference type="CDD" id="cd07323">
    <property type="entry name" value="LAM"/>
    <property type="match status" value="1"/>
</dbReference>
<dbReference type="Proteomes" id="UP000050795">
    <property type="component" value="Unassembled WGS sequence"/>
</dbReference>
<dbReference type="Pfam" id="PF21071">
    <property type="entry name" value="LARP1_HEAT"/>
    <property type="match status" value="1"/>
</dbReference>
<dbReference type="SMART" id="SM00684">
    <property type="entry name" value="DM15"/>
    <property type="match status" value="3"/>
</dbReference>